<dbReference type="GO" id="GO:0000272">
    <property type="term" value="P:polysaccharide catabolic process"/>
    <property type="evidence" value="ECO:0007669"/>
    <property type="project" value="InterPro"/>
</dbReference>
<gene>
    <name evidence="7" type="ORF">SteCoe_31889</name>
</gene>
<dbReference type="InterPro" id="IPR017853">
    <property type="entry name" value="GH"/>
</dbReference>
<keyword evidence="5" id="KW-0732">Signal</keyword>
<organism evidence="7 8">
    <name type="scientific">Stentor coeruleus</name>
    <dbReference type="NCBI Taxonomy" id="5963"/>
    <lineage>
        <taxon>Eukaryota</taxon>
        <taxon>Sar</taxon>
        <taxon>Alveolata</taxon>
        <taxon>Ciliophora</taxon>
        <taxon>Postciliodesmatophora</taxon>
        <taxon>Heterotrichea</taxon>
        <taxon>Heterotrichida</taxon>
        <taxon>Stentoridae</taxon>
        <taxon>Stentor</taxon>
    </lineage>
</organism>
<feature type="domain" description="Glycoside hydrolase family 5" evidence="6">
    <location>
        <begin position="62"/>
        <end position="127"/>
    </location>
</feature>
<dbReference type="OrthoDB" id="1887033at2759"/>
<evidence type="ECO:0000256" key="4">
    <source>
        <dbReference type="RuleBase" id="RU361153"/>
    </source>
</evidence>
<keyword evidence="3 4" id="KW-0326">Glycosidase</keyword>
<dbReference type="InterPro" id="IPR018087">
    <property type="entry name" value="Glyco_hydro_5_CS"/>
</dbReference>
<keyword evidence="8" id="KW-1185">Reference proteome</keyword>
<dbReference type="PROSITE" id="PS00659">
    <property type="entry name" value="GLYCOSYL_HYDROL_F5"/>
    <property type="match status" value="1"/>
</dbReference>
<dbReference type="AlphaFoldDB" id="A0A1R2B086"/>
<name>A0A1R2B086_9CILI</name>
<evidence type="ECO:0000256" key="5">
    <source>
        <dbReference type="SAM" id="SignalP"/>
    </source>
</evidence>
<dbReference type="InterPro" id="IPR001547">
    <property type="entry name" value="Glyco_hydro_5"/>
</dbReference>
<evidence type="ECO:0000259" key="6">
    <source>
        <dbReference type="Pfam" id="PF00150"/>
    </source>
</evidence>
<feature type="signal peptide" evidence="5">
    <location>
        <begin position="1"/>
        <end position="15"/>
    </location>
</feature>
<accession>A0A1R2B086</accession>
<dbReference type="GO" id="GO:0004553">
    <property type="term" value="F:hydrolase activity, hydrolyzing O-glycosyl compounds"/>
    <property type="evidence" value="ECO:0007669"/>
    <property type="project" value="InterPro"/>
</dbReference>
<evidence type="ECO:0000313" key="8">
    <source>
        <dbReference type="Proteomes" id="UP000187209"/>
    </source>
</evidence>
<comment type="caution">
    <text evidence="7">The sequence shown here is derived from an EMBL/GenBank/DDBJ whole genome shotgun (WGS) entry which is preliminary data.</text>
</comment>
<comment type="similarity">
    <text evidence="1 4">Belongs to the glycosyl hydrolase 5 (cellulase A) family.</text>
</comment>
<keyword evidence="2 4" id="KW-0378">Hydrolase</keyword>
<feature type="chain" id="PRO_5012503571" description="Glycoside hydrolase family 5 domain-containing protein" evidence="5">
    <location>
        <begin position="16"/>
        <end position="554"/>
    </location>
</feature>
<reference evidence="7 8" key="1">
    <citation type="submission" date="2016-11" db="EMBL/GenBank/DDBJ databases">
        <title>The macronuclear genome of Stentor coeruleus: a giant cell with tiny introns.</title>
        <authorList>
            <person name="Slabodnick M."/>
            <person name="Ruby J.G."/>
            <person name="Reiff S.B."/>
            <person name="Swart E.C."/>
            <person name="Gosai S."/>
            <person name="Prabakaran S."/>
            <person name="Witkowska E."/>
            <person name="Larue G.E."/>
            <person name="Fisher S."/>
            <person name="Freeman R.M."/>
            <person name="Gunawardena J."/>
            <person name="Chu W."/>
            <person name="Stover N.A."/>
            <person name="Gregory B.D."/>
            <person name="Nowacki M."/>
            <person name="Derisi J."/>
            <person name="Roy S.W."/>
            <person name="Marshall W.F."/>
            <person name="Sood P."/>
        </authorList>
    </citation>
    <scope>NUCLEOTIDE SEQUENCE [LARGE SCALE GENOMIC DNA]</scope>
    <source>
        <strain evidence="7">WM001</strain>
    </source>
</reference>
<dbReference type="InterPro" id="IPR052066">
    <property type="entry name" value="Glycosphingolipid_Hydrolases"/>
</dbReference>
<feature type="domain" description="Glycoside hydrolase family 5" evidence="6">
    <location>
        <begin position="201"/>
        <end position="407"/>
    </location>
</feature>
<sequence>MFLLSIFSLGSLVTGQRIQINPETRMFTDEYGRTVIFHGVNAVYKLPPYFPNNQTFSPQDSLTPDDILNLTSWGFNFIRLGVMWEAVEYSLGKYNDTYLSIITNMINALGDQGIYTLVDAHQDVFSRKICGEGVPDYYASNLTDKCEGPLGSILQMLGACNPFSELHYQVDQNGNPLLSDCAEKMFAWYYSTPEAADGFSRLYTNKDHYQDWFLKYWDHVTKTIGKNPYIVGYDIINEPLAANMFTEPWTAIPGVNDYVNLFPMYQKAQGIMSENDPDAVVFFEPIQGDVMPFLGGMVFPIGFTEPIANSSYMNRMILNDHSYCCQAGVAICANGEPALNYTDICTAFNYARITSRAIDAKNLNLGLIISEFGACFDSQNCVNEITSVANACDDNLAGWAYWQFKNYSDFTTSAGFERSEGFYNVDGTLQSNKVKALARTYVPYYQGVPIMINFNTSTGAFITVFTLDPNVNNTTILFAHQEFYYNSGMNVMVNNTYGNGCTDITEFANDDDLDSVNLGVGYSCSYKNFKPNYYSFSFVGVTQKVNTTVTITSK</sequence>
<evidence type="ECO:0000256" key="3">
    <source>
        <dbReference type="ARBA" id="ARBA00023295"/>
    </source>
</evidence>
<dbReference type="SUPFAM" id="SSF51445">
    <property type="entry name" value="(Trans)glycosidases"/>
    <property type="match status" value="1"/>
</dbReference>
<dbReference type="Gene3D" id="2.60.40.1180">
    <property type="entry name" value="Golgi alpha-mannosidase II"/>
    <property type="match status" value="1"/>
</dbReference>
<dbReference type="InterPro" id="IPR013780">
    <property type="entry name" value="Glyco_hydro_b"/>
</dbReference>
<dbReference type="PANTHER" id="PTHR31308">
    <property type="match status" value="1"/>
</dbReference>
<dbReference type="EMBL" id="MPUH01001115">
    <property type="protein sequence ID" value="OMJ70181.1"/>
    <property type="molecule type" value="Genomic_DNA"/>
</dbReference>
<evidence type="ECO:0000313" key="7">
    <source>
        <dbReference type="EMBL" id="OMJ70181.1"/>
    </source>
</evidence>
<dbReference type="Gene3D" id="3.20.20.80">
    <property type="entry name" value="Glycosidases"/>
    <property type="match status" value="1"/>
</dbReference>
<proteinExistence type="inferred from homology"/>
<dbReference type="PANTHER" id="PTHR31308:SF3">
    <property type="entry name" value="ENDOGLYCOCERAMIDASE"/>
    <property type="match status" value="1"/>
</dbReference>
<evidence type="ECO:0000256" key="2">
    <source>
        <dbReference type="ARBA" id="ARBA00022801"/>
    </source>
</evidence>
<evidence type="ECO:0000256" key="1">
    <source>
        <dbReference type="ARBA" id="ARBA00005641"/>
    </source>
</evidence>
<dbReference type="Proteomes" id="UP000187209">
    <property type="component" value="Unassembled WGS sequence"/>
</dbReference>
<protein>
    <recommendedName>
        <fullName evidence="6">Glycoside hydrolase family 5 domain-containing protein</fullName>
    </recommendedName>
</protein>
<dbReference type="Pfam" id="PF00150">
    <property type="entry name" value="Cellulase"/>
    <property type="match status" value="2"/>
</dbReference>